<dbReference type="Gene3D" id="2.40.30.10">
    <property type="entry name" value="Translation factors"/>
    <property type="match status" value="1"/>
</dbReference>
<evidence type="ECO:0000313" key="3">
    <source>
        <dbReference type="EMBL" id="SDK32443.1"/>
    </source>
</evidence>
<dbReference type="InterPro" id="IPR017927">
    <property type="entry name" value="FAD-bd_FR_type"/>
</dbReference>
<dbReference type="AlphaFoldDB" id="A0A1G9AYY2"/>
<name>A0A1G9AYY2_9GAMM</name>
<reference evidence="4" key="1">
    <citation type="submission" date="2016-10" db="EMBL/GenBank/DDBJ databases">
        <authorList>
            <person name="Varghese N."/>
            <person name="Submissions S."/>
        </authorList>
    </citation>
    <scope>NUCLEOTIDE SEQUENCE [LARGE SCALE GENOMIC DNA]</scope>
    <source>
        <strain evidence="4">DSM 23317</strain>
    </source>
</reference>
<accession>A0A1G9AYY2</accession>
<dbReference type="Pfam" id="PF08021">
    <property type="entry name" value="FAD_binding_9"/>
    <property type="match status" value="2"/>
</dbReference>
<dbReference type="Gene3D" id="3.40.50.80">
    <property type="entry name" value="Nucleotide-binding domain of ferredoxin-NADP reductase (FNR) module"/>
    <property type="match status" value="1"/>
</dbReference>
<protein>
    <submittedName>
        <fullName evidence="3">NADPH-dependent ferric siderophore reductase, contains FAD-binding and SIP domains</fullName>
    </submittedName>
</protein>
<dbReference type="OrthoDB" id="9814826at2"/>
<dbReference type="Pfam" id="PF04954">
    <property type="entry name" value="SIP"/>
    <property type="match status" value="1"/>
</dbReference>
<comment type="similarity">
    <text evidence="1">Belongs to the SIP oxidoreductase family.</text>
</comment>
<dbReference type="SUPFAM" id="SSF63380">
    <property type="entry name" value="Riboflavin synthase domain-like"/>
    <property type="match status" value="1"/>
</dbReference>
<dbReference type="PROSITE" id="PS51384">
    <property type="entry name" value="FAD_FR"/>
    <property type="match status" value="1"/>
</dbReference>
<evidence type="ECO:0000259" key="2">
    <source>
        <dbReference type="PROSITE" id="PS51384"/>
    </source>
</evidence>
<dbReference type="RefSeq" id="WP_090368302.1">
    <property type="nucleotide sequence ID" value="NZ_FNEM01000026.1"/>
</dbReference>
<organism evidence="3 4">
    <name type="scientific">Ferrimonas sediminum</name>
    <dbReference type="NCBI Taxonomy" id="718193"/>
    <lineage>
        <taxon>Bacteria</taxon>
        <taxon>Pseudomonadati</taxon>
        <taxon>Pseudomonadota</taxon>
        <taxon>Gammaproteobacteria</taxon>
        <taxon>Alteromonadales</taxon>
        <taxon>Ferrimonadaceae</taxon>
        <taxon>Ferrimonas</taxon>
    </lineage>
</organism>
<dbReference type="GO" id="GO:0016491">
    <property type="term" value="F:oxidoreductase activity"/>
    <property type="evidence" value="ECO:0007669"/>
    <property type="project" value="InterPro"/>
</dbReference>
<gene>
    <name evidence="3" type="ORF">SAMN04488540_1262</name>
</gene>
<dbReference type="InterPro" id="IPR007037">
    <property type="entry name" value="SIP_rossman_dom"/>
</dbReference>
<dbReference type="InterPro" id="IPR017938">
    <property type="entry name" value="Riboflavin_synthase-like_b-brl"/>
</dbReference>
<dbReference type="InterPro" id="IPR039374">
    <property type="entry name" value="SIP_fam"/>
</dbReference>
<dbReference type="InterPro" id="IPR039261">
    <property type="entry name" value="FNR_nucleotide-bd"/>
</dbReference>
<evidence type="ECO:0000313" key="4">
    <source>
        <dbReference type="Proteomes" id="UP000199527"/>
    </source>
</evidence>
<proteinExistence type="inferred from homology"/>
<dbReference type="CDD" id="cd06193">
    <property type="entry name" value="siderophore_interacting"/>
    <property type="match status" value="1"/>
</dbReference>
<dbReference type="Proteomes" id="UP000199527">
    <property type="component" value="Unassembled WGS sequence"/>
</dbReference>
<dbReference type="PANTHER" id="PTHR30157">
    <property type="entry name" value="FERRIC REDUCTASE, NADPH-DEPENDENT"/>
    <property type="match status" value="1"/>
</dbReference>
<dbReference type="PANTHER" id="PTHR30157:SF0">
    <property type="entry name" value="NADPH-DEPENDENT FERRIC-CHELATE REDUCTASE"/>
    <property type="match status" value="1"/>
</dbReference>
<evidence type="ECO:0000256" key="1">
    <source>
        <dbReference type="ARBA" id="ARBA00035644"/>
    </source>
</evidence>
<feature type="domain" description="FAD-binding FR-type" evidence="2">
    <location>
        <begin position="6"/>
        <end position="111"/>
    </location>
</feature>
<dbReference type="InterPro" id="IPR013113">
    <property type="entry name" value="SIP_FAD-bd"/>
</dbReference>
<sequence>MKPNKPVPRATQVSKVIPLSPHLRRIVVSGDSLSTFPEGMEGGYVKVVLPEEGGERKMRSYTIRAFDPKARELSLDFVINRHRGPATDWAATAVVGDRVGIAGPGPMKLTNYRHHSYLLVGDLTSINAINGYLPRFRADADVRALISVPTREDIIELDYDSSHNTRWIIEDESFEPLQQRVLDTARGMAADTHVFLALEASQIRALRAPLQEQIGIDRLNLFAVGYWKQGVDADRFGLQKRAAPL</sequence>
<dbReference type="EMBL" id="FNEM01000026">
    <property type="protein sequence ID" value="SDK32443.1"/>
    <property type="molecule type" value="Genomic_DNA"/>
</dbReference>
<keyword evidence="4" id="KW-1185">Reference proteome</keyword>